<name>A0A918LIW9_9PSEU</name>
<dbReference type="Proteomes" id="UP000660680">
    <property type="component" value="Unassembled WGS sequence"/>
</dbReference>
<dbReference type="Pfam" id="PF00072">
    <property type="entry name" value="Response_reg"/>
    <property type="match status" value="1"/>
</dbReference>
<feature type="modified residue" description="4-aspartylphosphate" evidence="5">
    <location>
        <position position="52"/>
    </location>
</feature>
<keyword evidence="9" id="KW-1185">Reference proteome</keyword>
<dbReference type="InterPro" id="IPR058245">
    <property type="entry name" value="NreC/VraR/RcsB-like_REC"/>
</dbReference>
<feature type="domain" description="Response regulatory" evidence="7">
    <location>
        <begin position="2"/>
        <end position="122"/>
    </location>
</feature>
<evidence type="ECO:0000256" key="1">
    <source>
        <dbReference type="ARBA" id="ARBA00022553"/>
    </source>
</evidence>
<dbReference type="CDD" id="cd17535">
    <property type="entry name" value="REC_NarL-like"/>
    <property type="match status" value="1"/>
</dbReference>
<gene>
    <name evidence="8" type="ORF">GCM10010171_56520</name>
</gene>
<dbReference type="SUPFAM" id="SSF46894">
    <property type="entry name" value="C-terminal effector domain of the bipartite response regulators"/>
    <property type="match status" value="1"/>
</dbReference>
<dbReference type="PROSITE" id="PS50110">
    <property type="entry name" value="RESPONSE_REGULATORY"/>
    <property type="match status" value="1"/>
</dbReference>
<dbReference type="PROSITE" id="PS00622">
    <property type="entry name" value="HTH_LUXR_1"/>
    <property type="match status" value="1"/>
</dbReference>
<dbReference type="SMART" id="SM00448">
    <property type="entry name" value="REC"/>
    <property type="match status" value="1"/>
</dbReference>
<dbReference type="SMART" id="SM00421">
    <property type="entry name" value="HTH_LUXR"/>
    <property type="match status" value="1"/>
</dbReference>
<dbReference type="AlphaFoldDB" id="A0A918LIW9"/>
<evidence type="ECO:0000259" key="6">
    <source>
        <dbReference type="PROSITE" id="PS50043"/>
    </source>
</evidence>
<dbReference type="RefSeq" id="WP_189213659.1">
    <property type="nucleotide sequence ID" value="NZ_BMRB01000007.1"/>
</dbReference>
<evidence type="ECO:0000256" key="5">
    <source>
        <dbReference type="PROSITE-ProRule" id="PRU00169"/>
    </source>
</evidence>
<evidence type="ECO:0000256" key="2">
    <source>
        <dbReference type="ARBA" id="ARBA00023015"/>
    </source>
</evidence>
<evidence type="ECO:0000256" key="3">
    <source>
        <dbReference type="ARBA" id="ARBA00023125"/>
    </source>
</evidence>
<evidence type="ECO:0000313" key="8">
    <source>
        <dbReference type="EMBL" id="GGS54092.1"/>
    </source>
</evidence>
<dbReference type="PRINTS" id="PR00038">
    <property type="entry name" value="HTHLUXR"/>
</dbReference>
<dbReference type="PROSITE" id="PS50043">
    <property type="entry name" value="HTH_LUXR_2"/>
    <property type="match status" value="1"/>
</dbReference>
<keyword evidence="3" id="KW-0238">DNA-binding</keyword>
<accession>A0A918LIW9</accession>
<reference evidence="8" key="1">
    <citation type="journal article" date="2014" name="Int. J. Syst. Evol. Microbiol.">
        <title>Complete genome sequence of Corynebacterium casei LMG S-19264T (=DSM 44701T), isolated from a smear-ripened cheese.</title>
        <authorList>
            <consortium name="US DOE Joint Genome Institute (JGI-PGF)"/>
            <person name="Walter F."/>
            <person name="Albersmeier A."/>
            <person name="Kalinowski J."/>
            <person name="Ruckert C."/>
        </authorList>
    </citation>
    <scope>NUCLEOTIDE SEQUENCE</scope>
    <source>
        <strain evidence="8">JCM 3276</strain>
    </source>
</reference>
<dbReference type="InterPro" id="IPR001789">
    <property type="entry name" value="Sig_transdc_resp-reg_receiver"/>
</dbReference>
<dbReference type="InterPro" id="IPR039420">
    <property type="entry name" value="WalR-like"/>
</dbReference>
<evidence type="ECO:0000313" key="9">
    <source>
        <dbReference type="Proteomes" id="UP000660680"/>
    </source>
</evidence>
<organism evidence="8 9">
    <name type="scientific">Actinokineospora fastidiosa</name>
    <dbReference type="NCBI Taxonomy" id="1816"/>
    <lineage>
        <taxon>Bacteria</taxon>
        <taxon>Bacillati</taxon>
        <taxon>Actinomycetota</taxon>
        <taxon>Actinomycetes</taxon>
        <taxon>Pseudonocardiales</taxon>
        <taxon>Pseudonocardiaceae</taxon>
        <taxon>Actinokineospora</taxon>
    </lineage>
</organism>
<evidence type="ECO:0000259" key="7">
    <source>
        <dbReference type="PROSITE" id="PS50110"/>
    </source>
</evidence>
<dbReference type="SUPFAM" id="SSF52172">
    <property type="entry name" value="CheY-like"/>
    <property type="match status" value="1"/>
</dbReference>
<dbReference type="CDD" id="cd06170">
    <property type="entry name" value="LuxR_C_like"/>
    <property type="match status" value="1"/>
</dbReference>
<keyword evidence="2" id="KW-0805">Transcription regulation</keyword>
<protein>
    <submittedName>
        <fullName evidence="8">Two-component system response regulator, LuxR family protein</fullName>
    </submittedName>
</protein>
<reference evidence="8" key="2">
    <citation type="submission" date="2020-09" db="EMBL/GenBank/DDBJ databases">
        <authorList>
            <person name="Sun Q."/>
            <person name="Ohkuma M."/>
        </authorList>
    </citation>
    <scope>NUCLEOTIDE SEQUENCE</scope>
    <source>
        <strain evidence="8">JCM 3276</strain>
    </source>
</reference>
<feature type="domain" description="HTH luxR-type" evidence="6">
    <location>
        <begin position="144"/>
        <end position="209"/>
    </location>
</feature>
<dbReference type="PANTHER" id="PTHR43214:SF24">
    <property type="entry name" value="TRANSCRIPTIONAL REGULATORY PROTEIN NARL-RELATED"/>
    <property type="match status" value="1"/>
</dbReference>
<dbReference type="InterPro" id="IPR016032">
    <property type="entry name" value="Sig_transdc_resp-reg_C-effctor"/>
</dbReference>
<comment type="caution">
    <text evidence="8">The sequence shown here is derived from an EMBL/GenBank/DDBJ whole genome shotgun (WGS) entry which is preliminary data.</text>
</comment>
<dbReference type="Pfam" id="PF00196">
    <property type="entry name" value="GerE"/>
    <property type="match status" value="1"/>
</dbReference>
<dbReference type="GO" id="GO:0003677">
    <property type="term" value="F:DNA binding"/>
    <property type="evidence" value="ECO:0007669"/>
    <property type="project" value="UniProtKB-KW"/>
</dbReference>
<dbReference type="InterPro" id="IPR000792">
    <property type="entry name" value="Tscrpt_reg_LuxR_C"/>
</dbReference>
<proteinExistence type="predicted"/>
<sequence>MRVAVADDIPLFREGLVLLLERFGIEVVAQASDGDEILQKVRDHHPSTVILDVMMPPGEYGGLTAAERLHAEDPDIGLLLLSGFNSTRFALHLLACDGRGGRGYLIKDRVTDPAVLRDVLKAVNDGGVSVDSEIVKRVMNPKYRQGILSALTSRELEILNLVAQGLSNKGIAKRFGLSGKTVDRHVSNICDKLGICDDEQSTRRSIILLKYFQANHICDARCSSPCTFATAMA</sequence>
<keyword evidence="4" id="KW-0804">Transcription</keyword>
<keyword evidence="1 5" id="KW-0597">Phosphoprotein</keyword>
<dbReference type="PANTHER" id="PTHR43214">
    <property type="entry name" value="TWO-COMPONENT RESPONSE REGULATOR"/>
    <property type="match status" value="1"/>
</dbReference>
<evidence type="ECO:0000256" key="4">
    <source>
        <dbReference type="ARBA" id="ARBA00023163"/>
    </source>
</evidence>
<dbReference type="InterPro" id="IPR011006">
    <property type="entry name" value="CheY-like_superfamily"/>
</dbReference>
<dbReference type="EMBL" id="BMRB01000007">
    <property type="protein sequence ID" value="GGS54092.1"/>
    <property type="molecule type" value="Genomic_DNA"/>
</dbReference>
<dbReference type="Gene3D" id="3.40.50.2300">
    <property type="match status" value="1"/>
</dbReference>
<dbReference type="GO" id="GO:0006355">
    <property type="term" value="P:regulation of DNA-templated transcription"/>
    <property type="evidence" value="ECO:0007669"/>
    <property type="project" value="InterPro"/>
</dbReference>
<dbReference type="GO" id="GO:0000160">
    <property type="term" value="P:phosphorelay signal transduction system"/>
    <property type="evidence" value="ECO:0007669"/>
    <property type="project" value="InterPro"/>
</dbReference>